<dbReference type="EMBL" id="CP113797">
    <property type="protein sequence ID" value="WAL60755.1"/>
    <property type="molecule type" value="Genomic_DNA"/>
</dbReference>
<dbReference type="Proteomes" id="UP001163152">
    <property type="component" value="Chromosome"/>
</dbReference>
<proteinExistence type="predicted"/>
<evidence type="ECO:0000313" key="3">
    <source>
        <dbReference type="Proteomes" id="UP001163152"/>
    </source>
</evidence>
<dbReference type="PANTHER" id="PTHR43640">
    <property type="entry name" value="OS07G0260300 PROTEIN"/>
    <property type="match status" value="1"/>
</dbReference>
<dbReference type="Gene3D" id="3.40.30.10">
    <property type="entry name" value="Glutaredoxin"/>
    <property type="match status" value="1"/>
</dbReference>
<accession>A0A9E9CBL4</accession>
<organism evidence="2 3">
    <name type="scientific">Thermocoleostomius sinensis A174</name>
    <dbReference type="NCBI Taxonomy" id="2016057"/>
    <lineage>
        <taxon>Bacteria</taxon>
        <taxon>Bacillati</taxon>
        <taxon>Cyanobacteriota</taxon>
        <taxon>Cyanophyceae</taxon>
        <taxon>Oculatellales</taxon>
        <taxon>Oculatellaceae</taxon>
        <taxon>Thermocoleostomius</taxon>
    </lineage>
</organism>
<name>A0A9E9CBL4_9CYAN</name>
<feature type="domain" description="Thioredoxin" evidence="1">
    <location>
        <begin position="9"/>
        <end position="165"/>
    </location>
</feature>
<dbReference type="SUPFAM" id="SSF52833">
    <property type="entry name" value="Thioredoxin-like"/>
    <property type="match status" value="1"/>
</dbReference>
<dbReference type="InterPro" id="IPR047262">
    <property type="entry name" value="PRX-like1"/>
</dbReference>
<evidence type="ECO:0000259" key="1">
    <source>
        <dbReference type="PROSITE" id="PS51352"/>
    </source>
</evidence>
<sequence length="193" mass="21106">MARTASTMLELGTQAPDFQLPDVVSGTPISLATFAGKQAFLAMFICRHCPFVKHVQHELAKLGQDYADRSLGIVAISANDAVNYPDDGPEGLKTMAKELGFTFPLCYDESQETAKAYTAACTPDFFLFDADRKLVYRGQLDDSRPGNDQPVTGRDLRAAIEAVLNHQPISSEQKPSIGCNIKWKAGNEPPYYG</sequence>
<dbReference type="PROSITE" id="PS51352">
    <property type="entry name" value="THIOREDOXIN_2"/>
    <property type="match status" value="1"/>
</dbReference>
<dbReference type="GO" id="GO:0016491">
    <property type="term" value="F:oxidoreductase activity"/>
    <property type="evidence" value="ECO:0007669"/>
    <property type="project" value="InterPro"/>
</dbReference>
<dbReference type="CDD" id="cd02969">
    <property type="entry name" value="PRX_like1"/>
    <property type="match status" value="1"/>
</dbReference>
<gene>
    <name evidence="2" type="ORF">OXH18_01790</name>
</gene>
<dbReference type="InterPro" id="IPR000866">
    <property type="entry name" value="AhpC/TSA"/>
</dbReference>
<dbReference type="AlphaFoldDB" id="A0A9E9CBL4"/>
<evidence type="ECO:0000313" key="2">
    <source>
        <dbReference type="EMBL" id="WAL60755.1"/>
    </source>
</evidence>
<dbReference type="Pfam" id="PF00578">
    <property type="entry name" value="AhpC-TSA"/>
    <property type="match status" value="1"/>
</dbReference>
<reference evidence="2" key="1">
    <citation type="submission" date="2022-12" db="EMBL/GenBank/DDBJ databases">
        <title>Polyphasic identification of a Novel Hot-Spring Cyanobacterium Ocullathermofonsia sinensis gen nov. sp. nov. and Genomic Insights on its Adaptations to the Thermal Habitat.</title>
        <authorList>
            <person name="Daroch M."/>
            <person name="Tang J."/>
            <person name="Jiang Y."/>
        </authorList>
    </citation>
    <scope>NUCLEOTIDE SEQUENCE</scope>
    <source>
        <strain evidence="2">PKUAC-SCTA174</strain>
    </source>
</reference>
<dbReference type="InterPro" id="IPR013766">
    <property type="entry name" value="Thioredoxin_domain"/>
</dbReference>
<dbReference type="RefSeq" id="WP_268610715.1">
    <property type="nucleotide sequence ID" value="NZ_CP113797.1"/>
</dbReference>
<dbReference type="InterPro" id="IPR036249">
    <property type="entry name" value="Thioredoxin-like_sf"/>
</dbReference>
<dbReference type="PANTHER" id="PTHR43640:SF1">
    <property type="entry name" value="THIOREDOXIN-DEPENDENT PEROXIREDOXIN"/>
    <property type="match status" value="1"/>
</dbReference>
<protein>
    <submittedName>
        <fullName evidence="2">Thioredoxin family protein</fullName>
    </submittedName>
</protein>
<dbReference type="KEGG" id="tsin:OXH18_01790"/>
<dbReference type="GO" id="GO:0016209">
    <property type="term" value="F:antioxidant activity"/>
    <property type="evidence" value="ECO:0007669"/>
    <property type="project" value="InterPro"/>
</dbReference>
<keyword evidence="3" id="KW-1185">Reference proteome</keyword>